<reference evidence="1 2" key="1">
    <citation type="journal article" date="2018" name="Genome Biol. Evol.">
        <title>Multiple Roots of Fruiting Body Formation in Amoebozoa.</title>
        <authorList>
            <person name="Hillmann F."/>
            <person name="Forbes G."/>
            <person name="Novohradska S."/>
            <person name="Ferling I."/>
            <person name="Riege K."/>
            <person name="Groth M."/>
            <person name="Westermann M."/>
            <person name="Marz M."/>
            <person name="Spaller T."/>
            <person name="Winckler T."/>
            <person name="Schaap P."/>
            <person name="Glockner G."/>
        </authorList>
    </citation>
    <scope>NUCLEOTIDE SEQUENCE [LARGE SCALE GENOMIC DNA]</scope>
    <source>
        <strain evidence="1 2">Jena</strain>
    </source>
</reference>
<protein>
    <submittedName>
        <fullName evidence="1">Uncharacterized protein</fullName>
    </submittedName>
</protein>
<gene>
    <name evidence="1" type="ORF">PROFUN_01730</name>
</gene>
<sequence length="78" mass="8940">MCSHEKVESEISRLATSDAVRMACSFSLGTPRLICRWQTIWLCFYALDSSLYDLHLECVVVAYPVDLLSTMLTKMLYN</sequence>
<accession>A0A2P6MWD2</accession>
<proteinExistence type="predicted"/>
<dbReference type="InParanoid" id="A0A2P6MWD2"/>
<dbReference type="AlphaFoldDB" id="A0A2P6MWD2"/>
<evidence type="ECO:0000313" key="1">
    <source>
        <dbReference type="EMBL" id="PRP76014.1"/>
    </source>
</evidence>
<comment type="caution">
    <text evidence="1">The sequence shown here is derived from an EMBL/GenBank/DDBJ whole genome shotgun (WGS) entry which is preliminary data.</text>
</comment>
<organism evidence="1 2">
    <name type="scientific">Planoprotostelium fungivorum</name>
    <dbReference type="NCBI Taxonomy" id="1890364"/>
    <lineage>
        <taxon>Eukaryota</taxon>
        <taxon>Amoebozoa</taxon>
        <taxon>Evosea</taxon>
        <taxon>Variosea</taxon>
        <taxon>Cavosteliida</taxon>
        <taxon>Cavosteliaceae</taxon>
        <taxon>Planoprotostelium</taxon>
    </lineage>
</organism>
<dbReference type="Proteomes" id="UP000241769">
    <property type="component" value="Unassembled WGS sequence"/>
</dbReference>
<dbReference type="EMBL" id="MDYQ01000353">
    <property type="protein sequence ID" value="PRP76014.1"/>
    <property type="molecule type" value="Genomic_DNA"/>
</dbReference>
<keyword evidence="2" id="KW-1185">Reference proteome</keyword>
<evidence type="ECO:0000313" key="2">
    <source>
        <dbReference type="Proteomes" id="UP000241769"/>
    </source>
</evidence>
<name>A0A2P6MWD2_9EUKA</name>